<proteinExistence type="predicted"/>
<name>A0A812KN05_9DINO</name>
<dbReference type="AlphaFoldDB" id="A0A812KN05"/>
<dbReference type="Proteomes" id="UP000604046">
    <property type="component" value="Unassembled WGS sequence"/>
</dbReference>
<protein>
    <submittedName>
        <fullName evidence="1">Uncharacterized protein</fullName>
    </submittedName>
</protein>
<comment type="caution">
    <text evidence="1">The sequence shown here is derived from an EMBL/GenBank/DDBJ whole genome shotgun (WGS) entry which is preliminary data.</text>
</comment>
<keyword evidence="2" id="KW-1185">Reference proteome</keyword>
<organism evidence="1 2">
    <name type="scientific">Symbiodinium natans</name>
    <dbReference type="NCBI Taxonomy" id="878477"/>
    <lineage>
        <taxon>Eukaryota</taxon>
        <taxon>Sar</taxon>
        <taxon>Alveolata</taxon>
        <taxon>Dinophyceae</taxon>
        <taxon>Suessiales</taxon>
        <taxon>Symbiodiniaceae</taxon>
        <taxon>Symbiodinium</taxon>
    </lineage>
</organism>
<dbReference type="EMBL" id="CAJNDS010000779">
    <property type="protein sequence ID" value="CAE7233181.1"/>
    <property type="molecule type" value="Genomic_DNA"/>
</dbReference>
<evidence type="ECO:0000313" key="2">
    <source>
        <dbReference type="Proteomes" id="UP000604046"/>
    </source>
</evidence>
<evidence type="ECO:0000313" key="1">
    <source>
        <dbReference type="EMBL" id="CAE7233181.1"/>
    </source>
</evidence>
<accession>A0A812KN05</accession>
<reference evidence="1" key="1">
    <citation type="submission" date="2021-02" db="EMBL/GenBank/DDBJ databases">
        <authorList>
            <person name="Dougan E. K."/>
            <person name="Rhodes N."/>
            <person name="Thang M."/>
            <person name="Chan C."/>
        </authorList>
    </citation>
    <scope>NUCLEOTIDE SEQUENCE</scope>
</reference>
<sequence>MNVSLPPCDVTSLNECASQCQAVYNDTSKYPAVQTGSGSLEKSDCTCSAWVRKTADPSGVVMPCCDTAFTCASTTPATTTTTTARSLVLCTSLANPLDACKEACLAEHNMDSSLMKTGRRGYYDKPRAWEDARRFERGYQALD</sequence>
<gene>
    <name evidence="1" type="ORF">SNAT2548_LOCUS9714</name>
</gene>